<evidence type="ECO:0000256" key="3">
    <source>
        <dbReference type="ARBA" id="ARBA00022833"/>
    </source>
</evidence>
<evidence type="ECO:0000256" key="1">
    <source>
        <dbReference type="ARBA" id="ARBA00022723"/>
    </source>
</evidence>
<dbReference type="GO" id="GO:0005634">
    <property type="term" value="C:nucleus"/>
    <property type="evidence" value="ECO:0007669"/>
    <property type="project" value="TreeGrafter"/>
</dbReference>
<reference evidence="6" key="1">
    <citation type="submission" date="2023-03" db="EMBL/GenBank/DDBJ databases">
        <title>Massive genome expansion in bonnet fungi (Mycena s.s.) driven by repeated elements and novel gene families across ecological guilds.</title>
        <authorList>
            <consortium name="Lawrence Berkeley National Laboratory"/>
            <person name="Harder C.B."/>
            <person name="Miyauchi S."/>
            <person name="Viragh M."/>
            <person name="Kuo A."/>
            <person name="Thoen E."/>
            <person name="Andreopoulos B."/>
            <person name="Lu D."/>
            <person name="Skrede I."/>
            <person name="Drula E."/>
            <person name="Henrissat B."/>
            <person name="Morin E."/>
            <person name="Kohler A."/>
            <person name="Barry K."/>
            <person name="LaButti K."/>
            <person name="Morin E."/>
            <person name="Salamov A."/>
            <person name="Lipzen A."/>
            <person name="Mereny Z."/>
            <person name="Hegedus B."/>
            <person name="Baldrian P."/>
            <person name="Stursova M."/>
            <person name="Weitz H."/>
            <person name="Taylor A."/>
            <person name="Grigoriev I.V."/>
            <person name="Nagy L.G."/>
            <person name="Martin F."/>
            <person name="Kauserud H."/>
        </authorList>
    </citation>
    <scope>NUCLEOTIDE SEQUENCE</scope>
    <source>
        <strain evidence="6">9284</strain>
    </source>
</reference>
<feature type="domain" description="MYND-type" evidence="5">
    <location>
        <begin position="972"/>
        <end position="1010"/>
    </location>
</feature>
<accession>A0AAD7FJB6</accession>
<evidence type="ECO:0000313" key="7">
    <source>
        <dbReference type="Proteomes" id="UP001221142"/>
    </source>
</evidence>
<keyword evidence="2 4" id="KW-0863">Zinc-finger</keyword>
<dbReference type="EMBL" id="JARKIF010000014">
    <property type="protein sequence ID" value="KAJ7623509.1"/>
    <property type="molecule type" value="Genomic_DNA"/>
</dbReference>
<dbReference type="PANTHER" id="PTHR10237:SF14">
    <property type="entry name" value="MYND-TYPE DOMAIN-CONTAINING PROTEIN"/>
    <property type="match status" value="1"/>
</dbReference>
<organism evidence="6 7">
    <name type="scientific">Roridomyces roridus</name>
    <dbReference type="NCBI Taxonomy" id="1738132"/>
    <lineage>
        <taxon>Eukaryota</taxon>
        <taxon>Fungi</taxon>
        <taxon>Dikarya</taxon>
        <taxon>Basidiomycota</taxon>
        <taxon>Agaricomycotina</taxon>
        <taxon>Agaricomycetes</taxon>
        <taxon>Agaricomycetidae</taxon>
        <taxon>Agaricales</taxon>
        <taxon>Marasmiineae</taxon>
        <taxon>Mycenaceae</taxon>
        <taxon>Roridomyces</taxon>
    </lineage>
</organism>
<dbReference type="Gene3D" id="6.10.140.2220">
    <property type="match status" value="1"/>
</dbReference>
<dbReference type="PANTHER" id="PTHR10237">
    <property type="entry name" value="DEFORMED EPIDERMAL AUTOREGULATORY FACTOR 1 HOMOLOG SUPPRESSIN"/>
    <property type="match status" value="1"/>
</dbReference>
<keyword evidence="7" id="KW-1185">Reference proteome</keyword>
<gene>
    <name evidence="6" type="ORF">FB45DRAFT_1089047</name>
</gene>
<dbReference type="PROSITE" id="PS01360">
    <property type="entry name" value="ZF_MYND_1"/>
    <property type="match status" value="1"/>
</dbReference>
<keyword evidence="1" id="KW-0479">Metal-binding</keyword>
<protein>
    <recommendedName>
        <fullName evidence="5">MYND-type domain-containing protein</fullName>
    </recommendedName>
</protein>
<dbReference type="SUPFAM" id="SSF144232">
    <property type="entry name" value="HIT/MYND zinc finger-like"/>
    <property type="match status" value="1"/>
</dbReference>
<dbReference type="GO" id="GO:0000981">
    <property type="term" value="F:DNA-binding transcription factor activity, RNA polymerase II-specific"/>
    <property type="evidence" value="ECO:0007669"/>
    <property type="project" value="TreeGrafter"/>
</dbReference>
<dbReference type="Proteomes" id="UP001221142">
    <property type="component" value="Unassembled WGS sequence"/>
</dbReference>
<evidence type="ECO:0000256" key="2">
    <source>
        <dbReference type="ARBA" id="ARBA00022771"/>
    </source>
</evidence>
<dbReference type="Pfam" id="PF01753">
    <property type="entry name" value="zf-MYND"/>
    <property type="match status" value="1"/>
</dbReference>
<dbReference type="InterPro" id="IPR027974">
    <property type="entry name" value="DUF4470"/>
</dbReference>
<dbReference type="PROSITE" id="PS50865">
    <property type="entry name" value="ZF_MYND_2"/>
    <property type="match status" value="1"/>
</dbReference>
<sequence>MSHPTLWPFTYFYPNGNSPAVCLTESLPAEEAAEVLLLGCGDPRSILYTLHVEPPTKRSSLNFTCCDIEPGVIARNVLLFSLIVDGHEDHYIWNIFYHAKLDSRSFSVLMSQIKKLLGYTIDLAAWEKSSYSKFLQFCSTYTLSQVHSYLEVYAQAEQYTEAKHRQMFSCFTRTFEARIDPDHVILDHAFAAALLEDWDYLPFERRGYRRQDDKSNILPFSELRGHPRWGSLRHSFLLNILVATAPLLSQDPAAVLYTEVKLSHGGAEKGLVKTLCIDAPTTGLLLGIAPFAAVAHFASKSKVETLLAPADSSYRDRIGWKAVCVATAVVSPSFPDAVGLADILFRIYIEMFPEEMGLMAGSARRRDRVHYNRGTFAALLGLVKSRLRIDWTKVMNRLFDLIEADRTLIVGSNYYQELCCQLHLQGVYSVDTLGPRREPVARPGVFRDWVNVPPVVCLVLVVPRQSIQVIEERSAKGTAGSPIFQCGIRGRSLRFHSIFSCIQIALGKVSARGSGQDREVSIIEDPEGWSGSSPLVVSVLVPAFNLVSDPELTQVSLSLHSTPETIPLMRVLGMWLELFTADISDKRSVYVTMNRPNCSSSPVGIASIPSAATRDHVPVTLRDGQISTLTGRWDLTQNDLGECGGSLKEAKIGHSQISLCAMELVINEAVKRKIVYPFPVDGLRAKLRIARKSGWIEMEVPVRPCVPSAPVDFCDTSFFARNRLPALWNLHRVNLASLPAVELGRNPDQRVSTLETHIMFALSDQECQLVRQKKCDARDLLVRVKETILQLFTNVVGANKARVFVFPTGNGQPDTIIYINGVRMDIAADTFILDVGVLPVTDKLLKGPLGSKVRAITERPEVGTASLDMTSTDEAEAWKHLFAAFTERCRTWSHREDTCRYASSGNIPVSVKGFEDPLCGCGEGHDLGAVSRDPQWKELAPRMTRGAISPLFFLGYLDTLDERLKELTSSACAACGKSNVNLRKCGRCKEVEYCSKECQTGHWKTHKKGCKA</sequence>
<dbReference type="InterPro" id="IPR024119">
    <property type="entry name" value="TF_DEAF-1"/>
</dbReference>
<evidence type="ECO:0000256" key="4">
    <source>
        <dbReference type="PROSITE-ProRule" id="PRU00134"/>
    </source>
</evidence>
<dbReference type="GO" id="GO:0008270">
    <property type="term" value="F:zinc ion binding"/>
    <property type="evidence" value="ECO:0007669"/>
    <property type="project" value="UniProtKB-KW"/>
</dbReference>
<proteinExistence type="predicted"/>
<dbReference type="InterPro" id="IPR002893">
    <property type="entry name" value="Znf_MYND"/>
</dbReference>
<evidence type="ECO:0000313" key="6">
    <source>
        <dbReference type="EMBL" id="KAJ7623509.1"/>
    </source>
</evidence>
<comment type="caution">
    <text evidence="6">The sequence shown here is derived from an EMBL/GenBank/DDBJ whole genome shotgun (WGS) entry which is preliminary data.</text>
</comment>
<evidence type="ECO:0000259" key="5">
    <source>
        <dbReference type="PROSITE" id="PS50865"/>
    </source>
</evidence>
<name>A0AAD7FJB6_9AGAR</name>
<dbReference type="AlphaFoldDB" id="A0AAD7FJB6"/>
<keyword evidence="3" id="KW-0862">Zinc</keyword>
<dbReference type="Pfam" id="PF14737">
    <property type="entry name" value="DUF4470"/>
    <property type="match status" value="1"/>
</dbReference>